<dbReference type="InterPro" id="IPR025478">
    <property type="entry name" value="COP23"/>
</dbReference>
<feature type="region of interest" description="Disordered" evidence="1">
    <location>
        <begin position="164"/>
        <end position="193"/>
    </location>
</feature>
<reference evidence="2 3" key="1">
    <citation type="journal article" date="2019" name="Genome Biol. Evol.">
        <title>Day and night: Metabolic profiles and evolutionary relationships of six axenic non-marine cyanobacteria.</title>
        <authorList>
            <person name="Will S.E."/>
            <person name="Henke P."/>
            <person name="Boedeker C."/>
            <person name="Huang S."/>
            <person name="Brinkmann H."/>
            <person name="Rohde M."/>
            <person name="Jarek M."/>
            <person name="Friedl T."/>
            <person name="Seufert S."/>
            <person name="Schumacher M."/>
            <person name="Overmann J."/>
            <person name="Neumann-Schaal M."/>
            <person name="Petersen J."/>
        </authorList>
    </citation>
    <scope>NUCLEOTIDE SEQUENCE [LARGE SCALE GENOMIC DNA]</scope>
    <source>
        <strain evidence="2 3">SAG 1403-4b</strain>
    </source>
</reference>
<sequence length="193" mass="20862">MFRQALSIFTGSFVVAASIGVVFNQPSSAQTPGPFSCRESDNTTVVNGNVVVKWYSKEFAESGYTPRVRCLMVSERFNYFRSRGQLNYITAGIVNELPVVCAASPGGSCNSKNVLFNLSRRNSRNLASVLQTLFDNRAGAAGAVVQESSERVYIDVDKMLSSLGSSEPTASVNQEPSETTQPNEPTPDGSWGK</sequence>
<organism evidence="2 3">
    <name type="scientific">Trichormus variabilis SAG 1403-4b</name>
    <dbReference type="NCBI Taxonomy" id="447716"/>
    <lineage>
        <taxon>Bacteria</taxon>
        <taxon>Bacillati</taxon>
        <taxon>Cyanobacteriota</taxon>
        <taxon>Cyanophyceae</taxon>
        <taxon>Nostocales</taxon>
        <taxon>Nostocaceae</taxon>
        <taxon>Trichormus</taxon>
    </lineage>
</organism>
<gene>
    <name evidence="2" type="ORF">DSM107003_01910</name>
</gene>
<accession>A0A3S1AFL8</accession>
<keyword evidence="3" id="KW-1185">Reference proteome</keyword>
<dbReference type="Pfam" id="PF14218">
    <property type="entry name" value="COP23"/>
    <property type="match status" value="1"/>
</dbReference>
<name>A0A3S1AFL8_ANAVA</name>
<feature type="compositionally biased region" description="Polar residues" evidence="1">
    <location>
        <begin position="164"/>
        <end position="183"/>
    </location>
</feature>
<evidence type="ECO:0000313" key="3">
    <source>
        <dbReference type="Proteomes" id="UP000276103"/>
    </source>
</evidence>
<dbReference type="EMBL" id="RSCM01000001">
    <property type="protein sequence ID" value="RUS99607.1"/>
    <property type="molecule type" value="Genomic_DNA"/>
</dbReference>
<evidence type="ECO:0000256" key="1">
    <source>
        <dbReference type="SAM" id="MobiDB-lite"/>
    </source>
</evidence>
<evidence type="ECO:0000313" key="2">
    <source>
        <dbReference type="EMBL" id="RUS99607.1"/>
    </source>
</evidence>
<proteinExistence type="predicted"/>
<comment type="caution">
    <text evidence="2">The sequence shown here is derived from an EMBL/GenBank/DDBJ whole genome shotgun (WGS) entry which is preliminary data.</text>
</comment>
<protein>
    <submittedName>
        <fullName evidence="2">Uncharacterized protein</fullName>
    </submittedName>
</protein>
<dbReference type="Proteomes" id="UP000276103">
    <property type="component" value="Unassembled WGS sequence"/>
</dbReference>
<dbReference type="AlphaFoldDB" id="A0A3S1AFL8"/>